<feature type="compositionally biased region" description="Acidic residues" evidence="1">
    <location>
        <begin position="218"/>
        <end position="229"/>
    </location>
</feature>
<reference evidence="2 3" key="1">
    <citation type="submission" date="2016-07" db="EMBL/GenBank/DDBJ databases">
        <title>Draft genome of the white-rot fungus Obba rivulosa 3A-2.</title>
        <authorList>
            <consortium name="DOE Joint Genome Institute"/>
            <person name="Miettinen O."/>
            <person name="Riley R."/>
            <person name="Acob R."/>
            <person name="Barry K."/>
            <person name="Cullen D."/>
            <person name="De Vries R."/>
            <person name="Hainaut M."/>
            <person name="Hatakka A."/>
            <person name="Henrissat B."/>
            <person name="Hilden K."/>
            <person name="Kuo R."/>
            <person name="Labutti K."/>
            <person name="Lipzen A."/>
            <person name="Makela M.R."/>
            <person name="Sandor L."/>
            <person name="Spatafora J.W."/>
            <person name="Grigoriev I.V."/>
            <person name="Hibbett D.S."/>
        </authorList>
    </citation>
    <scope>NUCLEOTIDE SEQUENCE [LARGE SCALE GENOMIC DNA]</scope>
    <source>
        <strain evidence="2 3">3A-2</strain>
    </source>
</reference>
<evidence type="ECO:0000256" key="1">
    <source>
        <dbReference type="SAM" id="MobiDB-lite"/>
    </source>
</evidence>
<organism evidence="2 3">
    <name type="scientific">Obba rivulosa</name>
    <dbReference type="NCBI Taxonomy" id="1052685"/>
    <lineage>
        <taxon>Eukaryota</taxon>
        <taxon>Fungi</taxon>
        <taxon>Dikarya</taxon>
        <taxon>Basidiomycota</taxon>
        <taxon>Agaricomycotina</taxon>
        <taxon>Agaricomycetes</taxon>
        <taxon>Polyporales</taxon>
        <taxon>Gelatoporiaceae</taxon>
        <taxon>Obba</taxon>
    </lineage>
</organism>
<dbReference type="EMBL" id="KV722420">
    <property type="protein sequence ID" value="OCH89718.1"/>
    <property type="molecule type" value="Genomic_DNA"/>
</dbReference>
<dbReference type="Proteomes" id="UP000250043">
    <property type="component" value="Unassembled WGS sequence"/>
</dbReference>
<sequence length="361" mass="39210">MNSTNSTVSGNKANSLGLSFWPDYSEQTLDVDGLDLSLEVLLPAFESTECDSDLFGRGSPGVESSQTSSYYDAAFAALDDDGGNADHAFSPPGEDPLLSSYPEAYRTQEAVSYLPPCELPVSEVSSCISTPALSRSSSTESLTVSPALIHSPIYLDTSEPPSPIVHQSGADAGAQDTNPSTCWIGPVTRRRASLDASGEPGPSSAPRVTGQKSKREDLEDEGDDDESEPEDCRDADYVDARTSRQAGKRRRVGSVSGPVELPGGQQTGEHVEQDDVPMYLCEFCKNKEIMRKSDLKRHAANACRANPDYVNRRIWMCLICPADENGEGPILSRKDALLRHRNAWHKNISREDFKIIHGIVN</sequence>
<protein>
    <submittedName>
        <fullName evidence="2">Uncharacterized protein</fullName>
    </submittedName>
</protein>
<proteinExistence type="predicted"/>
<feature type="region of interest" description="Disordered" evidence="1">
    <location>
        <begin position="153"/>
        <end position="269"/>
    </location>
</feature>
<keyword evidence="3" id="KW-1185">Reference proteome</keyword>
<evidence type="ECO:0000313" key="2">
    <source>
        <dbReference type="EMBL" id="OCH89718.1"/>
    </source>
</evidence>
<feature type="compositionally biased region" description="Basic and acidic residues" evidence="1">
    <location>
        <begin position="230"/>
        <end position="242"/>
    </location>
</feature>
<evidence type="ECO:0000313" key="3">
    <source>
        <dbReference type="Proteomes" id="UP000250043"/>
    </source>
</evidence>
<name>A0A8E2ARN1_9APHY</name>
<accession>A0A8E2ARN1</accession>
<dbReference type="AlphaFoldDB" id="A0A8E2ARN1"/>
<gene>
    <name evidence="2" type="ORF">OBBRIDRAFT_804476</name>
</gene>